<dbReference type="AlphaFoldDB" id="A0A927YQU5"/>
<accession>A0A927YQU5</accession>
<proteinExistence type="predicted"/>
<comment type="caution">
    <text evidence="2">The sequence shown here is derived from an EMBL/GenBank/DDBJ whole genome shotgun (WGS) entry which is preliminary data.</text>
</comment>
<dbReference type="InterPro" id="IPR043770">
    <property type="entry name" value="DUF5716_C"/>
</dbReference>
<dbReference type="EMBL" id="SVER01000018">
    <property type="protein sequence ID" value="MBE5919801.1"/>
    <property type="molecule type" value="Genomic_DNA"/>
</dbReference>
<sequence>MSDSGAIIGIDINPRSTVLSIYKSNMDEPTTVSTVLGEENYSIPTVLAKRNGMGQWFFGEEALLKGRTKEAILVEDLYNLSLRNEQVYVDGESYFARDLLVIYFNKLFSIPGMMVAMGDIEKLVICVEQVKLDVMELMNYVTGKLGIDSKKVMLIDRNECFYFYALSGKPELFLYSVALFDYSGSNMISVVMNRNQSTRPQLITLDVVNHGDITENKDEMFDSIIANTFGSKLFSSVYLVGDGFDGDWMKLSLSRLCKGRKVFLGKNLYSKGACYAGYVKEGKRDWPFIFIGDNDLKLNLSLKILDNNVMKFLPLIDAGQSWYDAKGECEVILDGEPEIEFYVQRPESREAHTDVLELTDLPKRENRTTRLRIEASPISDVAVSILITDLGFGEISPASGKNWEHTISLKGE</sequence>
<feature type="domain" description="DUF5716" evidence="1">
    <location>
        <begin position="122"/>
        <end position="409"/>
    </location>
</feature>
<reference evidence="2" key="1">
    <citation type="submission" date="2019-04" db="EMBL/GenBank/DDBJ databases">
        <title>Evolution of Biomass-Degrading Anaerobic Consortia Revealed by Metagenomics.</title>
        <authorList>
            <person name="Peng X."/>
        </authorList>
    </citation>
    <scope>NUCLEOTIDE SEQUENCE</scope>
    <source>
        <strain evidence="2">SIG311</strain>
    </source>
</reference>
<gene>
    <name evidence="2" type="ORF">E7272_08135</name>
</gene>
<evidence type="ECO:0000313" key="2">
    <source>
        <dbReference type="EMBL" id="MBE5919801.1"/>
    </source>
</evidence>
<dbReference type="Pfam" id="PF18980">
    <property type="entry name" value="DUF5716_C"/>
    <property type="match status" value="1"/>
</dbReference>
<name>A0A927YQU5_9FIRM</name>
<evidence type="ECO:0000313" key="3">
    <source>
        <dbReference type="Proteomes" id="UP000766246"/>
    </source>
</evidence>
<evidence type="ECO:0000259" key="1">
    <source>
        <dbReference type="Pfam" id="PF18980"/>
    </source>
</evidence>
<protein>
    <recommendedName>
        <fullName evidence="1">DUF5716 domain-containing protein</fullName>
    </recommendedName>
</protein>
<dbReference type="Proteomes" id="UP000766246">
    <property type="component" value="Unassembled WGS sequence"/>
</dbReference>
<organism evidence="2 3">
    <name type="scientific">Pseudobutyrivibrio ruminis</name>
    <dbReference type="NCBI Taxonomy" id="46206"/>
    <lineage>
        <taxon>Bacteria</taxon>
        <taxon>Bacillati</taxon>
        <taxon>Bacillota</taxon>
        <taxon>Clostridia</taxon>
        <taxon>Lachnospirales</taxon>
        <taxon>Lachnospiraceae</taxon>
        <taxon>Pseudobutyrivibrio</taxon>
    </lineage>
</organism>